<keyword evidence="4" id="KW-0812">Transmembrane</keyword>
<comment type="similarity">
    <text evidence="1">Belongs to the glycosyltransferase 2 family.</text>
</comment>
<sequence length="421" mass="48201">MSHATGDIIVGIDGDAILDYDAIGYMVSHFISSPNVSGVTGNPRVRTRSTAIGKIQTGEFSAIIGLIKRAQRIYGMVFTISGVICAFRRKALEEIGGWNTDMITEDIDVSWRLQLNGGQVRYEPRAMCWVLMPETLRGLFKQRLRWAQGGGEVFLRYFSQTIRWKNRRFWLLMLEYIVSVVWCYSVITLIVAWLISQLLMPMAWPITAKLLSYFGSILIAISFIQFSVSFYIDSRYDKEIFRCVYWSIWYPFAYWIINMATVIIAFPRAMLRQKGGLPPGLVLTEGSNSMNNKLMPVIIDNPCQKSWGYRSRDTLITLATLALWVLVMARLYMFFIVEEAILEQLYASIMIKIVLVGFIVTFLTFHCWSVYNKHLHTSYLKSQLDHLKQPSVEIAAAAESLVDNEQSSQEQEFLISNKATN</sequence>
<evidence type="ECO:0000256" key="3">
    <source>
        <dbReference type="ARBA" id="ARBA00022679"/>
    </source>
</evidence>
<dbReference type="Proteomes" id="UP000289555">
    <property type="component" value="Chromosome"/>
</dbReference>
<keyword evidence="3" id="KW-0808">Transferase</keyword>
<feature type="transmembrane region" description="Helical" evidence="4">
    <location>
        <begin position="349"/>
        <end position="371"/>
    </location>
</feature>
<feature type="transmembrane region" description="Helical" evidence="4">
    <location>
        <begin position="315"/>
        <end position="337"/>
    </location>
</feature>
<keyword evidence="4" id="KW-1133">Transmembrane helix</keyword>
<evidence type="ECO:0000313" key="6">
    <source>
        <dbReference type="EMBL" id="BBI50549.1"/>
    </source>
</evidence>
<protein>
    <recommendedName>
        <fullName evidence="5">Glycosyltransferase 2-like domain-containing protein</fullName>
    </recommendedName>
</protein>
<evidence type="ECO:0000313" key="7">
    <source>
        <dbReference type="Proteomes" id="UP000289555"/>
    </source>
</evidence>
<accession>A0ABM7GEQ2</accession>
<name>A0ABM7GEQ2_9GAMM</name>
<feature type="transmembrane region" description="Helical" evidence="4">
    <location>
        <begin position="210"/>
        <end position="232"/>
    </location>
</feature>
<evidence type="ECO:0000256" key="4">
    <source>
        <dbReference type="SAM" id="Phobius"/>
    </source>
</evidence>
<evidence type="ECO:0000256" key="2">
    <source>
        <dbReference type="ARBA" id="ARBA00022676"/>
    </source>
</evidence>
<dbReference type="CDD" id="cd06423">
    <property type="entry name" value="CESA_like"/>
    <property type="match status" value="1"/>
</dbReference>
<dbReference type="SUPFAM" id="SSF53448">
    <property type="entry name" value="Nucleotide-diphospho-sugar transferases"/>
    <property type="match status" value="1"/>
</dbReference>
<dbReference type="Pfam" id="PF13632">
    <property type="entry name" value="Glyco_trans_2_3"/>
    <property type="match status" value="1"/>
</dbReference>
<dbReference type="Gene3D" id="3.90.550.10">
    <property type="entry name" value="Spore Coat Polysaccharide Biosynthesis Protein SpsA, Chain A"/>
    <property type="match status" value="1"/>
</dbReference>
<organism evidence="6 7">
    <name type="scientific">Vreelandella olivaria</name>
    <dbReference type="NCBI Taxonomy" id="390919"/>
    <lineage>
        <taxon>Bacteria</taxon>
        <taxon>Pseudomonadati</taxon>
        <taxon>Pseudomonadota</taxon>
        <taxon>Gammaproteobacteria</taxon>
        <taxon>Oceanospirillales</taxon>
        <taxon>Halomonadaceae</taxon>
        <taxon>Vreelandella</taxon>
    </lineage>
</organism>
<evidence type="ECO:0000256" key="1">
    <source>
        <dbReference type="ARBA" id="ARBA00006739"/>
    </source>
</evidence>
<dbReference type="InterPro" id="IPR001173">
    <property type="entry name" value="Glyco_trans_2-like"/>
</dbReference>
<reference evidence="7" key="1">
    <citation type="journal article" date="2019" name="Microbiol. Resour. Announc.">
        <title>Complete Genome Sequence of Halomonas olivaria, a Moderately Halophilic Bacterium Isolated from Olive Processing Effluents, Obtained by Nanopore Sequencing.</title>
        <authorList>
            <person name="Nagata S."/>
            <person name="Ii K.M."/>
            <person name="Tsukimi T."/>
            <person name="Miura M.C."/>
            <person name="Galipon J."/>
            <person name="Arakawa K."/>
        </authorList>
    </citation>
    <scope>NUCLEOTIDE SEQUENCE [LARGE SCALE GENOMIC DNA]</scope>
    <source>
        <strain evidence="7">TYRC17</strain>
    </source>
</reference>
<proteinExistence type="inferred from homology"/>
<evidence type="ECO:0000259" key="5">
    <source>
        <dbReference type="Pfam" id="PF13632"/>
    </source>
</evidence>
<feature type="domain" description="Glycosyltransferase 2-like" evidence="5">
    <location>
        <begin position="8"/>
        <end position="206"/>
    </location>
</feature>
<dbReference type="InterPro" id="IPR029044">
    <property type="entry name" value="Nucleotide-diphossugar_trans"/>
</dbReference>
<dbReference type="EMBL" id="AP019416">
    <property type="protein sequence ID" value="BBI50549.1"/>
    <property type="molecule type" value="Genomic_DNA"/>
</dbReference>
<keyword evidence="4" id="KW-0472">Membrane</keyword>
<feature type="transmembrane region" description="Helical" evidence="4">
    <location>
        <begin position="169"/>
        <end position="195"/>
    </location>
</feature>
<feature type="transmembrane region" description="Helical" evidence="4">
    <location>
        <begin position="244"/>
        <end position="266"/>
    </location>
</feature>
<dbReference type="PANTHER" id="PTHR43630">
    <property type="entry name" value="POLY-BETA-1,6-N-ACETYL-D-GLUCOSAMINE SYNTHASE"/>
    <property type="match status" value="1"/>
</dbReference>
<dbReference type="PANTHER" id="PTHR43630:SF1">
    <property type="entry name" value="POLY-BETA-1,6-N-ACETYL-D-GLUCOSAMINE SYNTHASE"/>
    <property type="match status" value="1"/>
</dbReference>
<keyword evidence="7" id="KW-1185">Reference proteome</keyword>
<gene>
    <name evidence="6" type="ORF">HORIV_29700</name>
</gene>
<keyword evidence="2" id="KW-0328">Glycosyltransferase</keyword>